<sequence length="315" mass="34965">MFFTHYVVLTTILAALLLALSGCSVEYYRKDADKEVYEIIDEKWKEVGFGTTSFSIEQPNRPLRERILERLTEFDIGGDIEQRLSAVMEDGKDEDSGDRKGSDPGVSPFAPPVLKLTLLQCIEIAAENSREYRTEKETVYLSALTLTLKRHVFGNRYTGSVKGSAGQRSATVGTDVVLSRVLASGTIIVLNIGATLLRVFTGGGDDTNRSLIDLTITQPLLRGAGRAIVLEPLTQAKRNVLYTIRSFERAKKELAVDITRNLYRILQKRDQVKNARTKHERPSCKSMTKWWVYAIGEGKAPRPLPLGDSSSPGVA</sequence>
<dbReference type="AlphaFoldDB" id="A0A450Z6C3"/>
<protein>
    <submittedName>
        <fullName evidence="3">Uncharacterized protein</fullName>
    </submittedName>
</protein>
<evidence type="ECO:0000313" key="3">
    <source>
        <dbReference type="EMBL" id="VFK49355.1"/>
    </source>
</evidence>
<proteinExistence type="predicted"/>
<reference evidence="3" key="1">
    <citation type="submission" date="2019-02" db="EMBL/GenBank/DDBJ databases">
        <authorList>
            <person name="Gruber-Vodicka R. H."/>
            <person name="Seah K. B. B."/>
        </authorList>
    </citation>
    <scope>NUCLEOTIDE SEQUENCE</scope>
    <source>
        <strain evidence="2">BECK_BZ123</strain>
        <strain evidence="3">BECK_BZ125</strain>
    </source>
</reference>
<dbReference type="SUPFAM" id="SSF56954">
    <property type="entry name" value="Outer membrane efflux proteins (OEP)"/>
    <property type="match status" value="1"/>
</dbReference>
<evidence type="ECO:0000313" key="2">
    <source>
        <dbReference type="EMBL" id="VFK48297.1"/>
    </source>
</evidence>
<evidence type="ECO:0000256" key="1">
    <source>
        <dbReference type="SAM" id="MobiDB-lite"/>
    </source>
</evidence>
<dbReference type="EMBL" id="CAADFT010000177">
    <property type="protein sequence ID" value="VFK49355.1"/>
    <property type="molecule type" value="Genomic_DNA"/>
</dbReference>
<feature type="region of interest" description="Disordered" evidence="1">
    <location>
        <begin position="89"/>
        <end position="108"/>
    </location>
</feature>
<organism evidence="3">
    <name type="scientific">Candidatus Kentrum sp. TC</name>
    <dbReference type="NCBI Taxonomy" id="2126339"/>
    <lineage>
        <taxon>Bacteria</taxon>
        <taxon>Pseudomonadati</taxon>
        <taxon>Pseudomonadota</taxon>
        <taxon>Gammaproteobacteria</taxon>
        <taxon>Candidatus Kentrum</taxon>
    </lineage>
</organism>
<dbReference type="Gene3D" id="1.20.1600.10">
    <property type="entry name" value="Outer membrane efflux proteins (OEP)"/>
    <property type="match status" value="1"/>
</dbReference>
<name>A0A450Z6C3_9GAMM</name>
<dbReference type="EMBL" id="CAADFS010000058">
    <property type="protein sequence ID" value="VFK48297.1"/>
    <property type="molecule type" value="Genomic_DNA"/>
</dbReference>
<accession>A0A450Z6C3</accession>
<gene>
    <name evidence="2" type="ORF">BECKTC1821D_GA0114238_10581</name>
    <name evidence="3" type="ORF">BECKTC1821E_GA0114239_11771</name>
</gene>